<dbReference type="OrthoDB" id="336088at2759"/>
<evidence type="ECO:0000256" key="1">
    <source>
        <dbReference type="SAM" id="MobiDB-lite"/>
    </source>
</evidence>
<gene>
    <name evidence="2" type="ORF">APZ42_004457</name>
</gene>
<feature type="non-terminal residue" evidence="2">
    <location>
        <position position="1"/>
    </location>
</feature>
<proteinExistence type="predicted"/>
<dbReference type="AlphaFoldDB" id="A0A164H1M7"/>
<evidence type="ECO:0000313" key="2">
    <source>
        <dbReference type="EMBL" id="KZR99608.1"/>
    </source>
</evidence>
<keyword evidence="3" id="KW-1185">Reference proteome</keyword>
<accession>A0A164H1M7</accession>
<organism evidence="2 3">
    <name type="scientific">Daphnia magna</name>
    <dbReference type="NCBI Taxonomy" id="35525"/>
    <lineage>
        <taxon>Eukaryota</taxon>
        <taxon>Metazoa</taxon>
        <taxon>Ecdysozoa</taxon>
        <taxon>Arthropoda</taxon>
        <taxon>Crustacea</taxon>
        <taxon>Branchiopoda</taxon>
        <taxon>Diplostraca</taxon>
        <taxon>Cladocera</taxon>
        <taxon>Anomopoda</taxon>
        <taxon>Daphniidae</taxon>
        <taxon>Daphnia</taxon>
    </lineage>
</organism>
<dbReference type="Proteomes" id="UP000076858">
    <property type="component" value="Unassembled WGS sequence"/>
</dbReference>
<feature type="region of interest" description="Disordered" evidence="1">
    <location>
        <begin position="1"/>
        <end position="53"/>
    </location>
</feature>
<protein>
    <submittedName>
        <fullName evidence="2">Remodeling and spacing factor 1/sw-like protein</fullName>
    </submittedName>
</protein>
<sequence>QSFSHNQELPKFGGSSPTVGLDPVQLKSPTAVESAPISDDPVSSDHFSPSTSEIVTPNLVSSAELPACSTLVQKDSSEIEESHPEQIIELKTEPLENINSNVIINANTTEAESQLTIQTLRESPAQSGINYEKVIPVVDRSTPCDENIIWKVDQTYKSSDVPNVLKDSNIEESGPLDIGEASAIQSAESFLLGSVPLSEKTPTVAVVDCTKDSDPPSVFCSLQEKPQCSESDPIIEDANPLMLKEENNCLSPGNESEETKEAQAVISSLSDVPVPQTERFN</sequence>
<evidence type="ECO:0000313" key="3">
    <source>
        <dbReference type="Proteomes" id="UP000076858"/>
    </source>
</evidence>
<feature type="region of interest" description="Disordered" evidence="1">
    <location>
        <begin position="244"/>
        <end position="281"/>
    </location>
</feature>
<dbReference type="EMBL" id="LRGB01013171">
    <property type="protein sequence ID" value="KZR99608.1"/>
    <property type="molecule type" value="Genomic_DNA"/>
</dbReference>
<reference evidence="2 3" key="1">
    <citation type="submission" date="2016-03" db="EMBL/GenBank/DDBJ databases">
        <title>EvidentialGene: Evidence-directed Construction of Genes on Genomes.</title>
        <authorList>
            <person name="Gilbert D.G."/>
            <person name="Choi J.-H."/>
            <person name="Mockaitis K."/>
            <person name="Colbourne J."/>
            <person name="Pfrender M."/>
        </authorList>
    </citation>
    <scope>NUCLEOTIDE SEQUENCE [LARGE SCALE GENOMIC DNA]</scope>
    <source>
        <strain evidence="2 3">Xinb3</strain>
        <tissue evidence="2">Complete organism</tissue>
    </source>
</reference>
<name>A0A164H1M7_9CRUS</name>
<comment type="caution">
    <text evidence="2">The sequence shown here is derived from an EMBL/GenBank/DDBJ whole genome shotgun (WGS) entry which is preliminary data.</text>
</comment>